<organism evidence="6 7">
    <name type="scientific">Eragrostis curvula</name>
    <name type="common">weeping love grass</name>
    <dbReference type="NCBI Taxonomy" id="38414"/>
    <lineage>
        <taxon>Eukaryota</taxon>
        <taxon>Viridiplantae</taxon>
        <taxon>Streptophyta</taxon>
        <taxon>Embryophyta</taxon>
        <taxon>Tracheophyta</taxon>
        <taxon>Spermatophyta</taxon>
        <taxon>Magnoliopsida</taxon>
        <taxon>Liliopsida</taxon>
        <taxon>Poales</taxon>
        <taxon>Poaceae</taxon>
        <taxon>PACMAD clade</taxon>
        <taxon>Chloridoideae</taxon>
        <taxon>Eragrostideae</taxon>
        <taxon>Eragrostidinae</taxon>
        <taxon>Eragrostis</taxon>
    </lineage>
</organism>
<dbReference type="GO" id="GO:0098542">
    <property type="term" value="P:defense response to other organism"/>
    <property type="evidence" value="ECO:0007669"/>
    <property type="project" value="TreeGrafter"/>
</dbReference>
<evidence type="ECO:0000259" key="4">
    <source>
        <dbReference type="Pfam" id="PF23559"/>
    </source>
</evidence>
<dbReference type="GO" id="GO:0043531">
    <property type="term" value="F:ADP binding"/>
    <property type="evidence" value="ECO:0007669"/>
    <property type="project" value="InterPro"/>
</dbReference>
<keyword evidence="2" id="KW-0611">Plant defense</keyword>
<dbReference type="InterPro" id="IPR027417">
    <property type="entry name" value="P-loop_NTPase"/>
</dbReference>
<dbReference type="InterPro" id="IPR032675">
    <property type="entry name" value="LRR_dom_sf"/>
</dbReference>
<dbReference type="Pfam" id="PF23598">
    <property type="entry name" value="LRR_14"/>
    <property type="match status" value="1"/>
</dbReference>
<dbReference type="PANTHER" id="PTHR23155">
    <property type="entry name" value="DISEASE RESISTANCE PROTEIN RP"/>
    <property type="match status" value="1"/>
</dbReference>
<dbReference type="InterPro" id="IPR058922">
    <property type="entry name" value="WHD_DRP"/>
</dbReference>
<sequence>MIWCLLTISYMQGPPTDRGTNKVTDSAIPVGQSDLIGRKMEIDELHKCPALARVNAWQVMSVWGIAGSGKSSLVRNVYQEKLTGNGEYIRHGWVDVSYPFNLRNFCQSLLLQLHADSLQEKEAMYCETAGIRDPVQECHTILKNNRCLVIIDDLQSPEEWDLIQAALVSRPSESIFIVVTNEARIALHCADRKELVTKRNQSFYVNIVDKDDELQALISKCGGIPKVIVTLADFFAPKLYSWKQTATQMNENRKFMHNLETKPEFAHLQDLFGWMHSFFRSCPDYLRPCIFYLSIFPGYSDIRRRRLVMRWVAEGYSKDNESITAEETGEELFSKLVELSMVQLPPQTTITETRMVLCRVSAFFHEYIISRPMEENITFALEVFTLEGCCRKTTRRTGRHLIIEKSWDRDIIVYESIDFSRLRSLTVFGDWRTFFISKGMKVLRVLDLEDADGVTNEDLDQMLKLLPRLKFLSLRKCSDISHIPNSLGDLRQLQTLDIRDTSIKIFPEAVTKLQNLQYIRAGKTTTAELGTHHQVSGVEFPAGIDNLTALHTLGVVNVGIPKGKSILKEAGNLSQLRKLGVSGVSKDNSTEFCSAISDHAHLESLSLWINKNSQNCINGIFSKPPENLGSLKLYGLVEKVPESISNLRKLTKLDLEITMSTNVIMTVIGGLPELCILRLCLRSCTDGQLDFRVINVGVEDRSYQKVKILEITCSSTLIISFGSEAMKNLEHLVAHCATNGLILQYEDLMHLTKLKTVQLIGLHNIELKQHLDKQLRIHPNKPAFEVSLTT</sequence>
<keyword evidence="1" id="KW-0677">Repeat</keyword>
<dbReference type="PANTHER" id="PTHR23155:SF1135">
    <property type="entry name" value="OS08G0246300 PROTEIN"/>
    <property type="match status" value="1"/>
</dbReference>
<dbReference type="Gene3D" id="3.40.50.300">
    <property type="entry name" value="P-loop containing nucleotide triphosphate hydrolases"/>
    <property type="match status" value="1"/>
</dbReference>
<accession>A0A5J9SP05</accession>
<protein>
    <submittedName>
        <fullName evidence="6">Uncharacterized protein</fullName>
    </submittedName>
</protein>
<dbReference type="InterPro" id="IPR036388">
    <property type="entry name" value="WH-like_DNA-bd_sf"/>
</dbReference>
<comment type="caution">
    <text evidence="6">The sequence shown here is derived from an EMBL/GenBank/DDBJ whole genome shotgun (WGS) entry which is preliminary data.</text>
</comment>
<feature type="non-terminal residue" evidence="6">
    <location>
        <position position="1"/>
    </location>
</feature>
<dbReference type="Pfam" id="PF23559">
    <property type="entry name" value="WHD_DRP"/>
    <property type="match status" value="1"/>
</dbReference>
<evidence type="ECO:0000259" key="3">
    <source>
        <dbReference type="Pfam" id="PF00931"/>
    </source>
</evidence>
<dbReference type="Gene3D" id="3.80.10.10">
    <property type="entry name" value="Ribonuclease Inhibitor"/>
    <property type="match status" value="1"/>
</dbReference>
<dbReference type="InterPro" id="IPR055414">
    <property type="entry name" value="LRR_R13L4/SHOC2-like"/>
</dbReference>
<name>A0A5J9SP05_9POAL</name>
<dbReference type="SUPFAM" id="SSF52540">
    <property type="entry name" value="P-loop containing nucleoside triphosphate hydrolases"/>
    <property type="match status" value="1"/>
</dbReference>
<keyword evidence="7" id="KW-1185">Reference proteome</keyword>
<evidence type="ECO:0000259" key="5">
    <source>
        <dbReference type="Pfam" id="PF23598"/>
    </source>
</evidence>
<evidence type="ECO:0000256" key="2">
    <source>
        <dbReference type="ARBA" id="ARBA00022821"/>
    </source>
</evidence>
<reference evidence="6 7" key="1">
    <citation type="journal article" date="2019" name="Sci. Rep.">
        <title>A high-quality genome of Eragrostis curvula grass provides insights into Poaceae evolution and supports new strategies to enhance forage quality.</title>
        <authorList>
            <person name="Carballo J."/>
            <person name="Santos B.A.C.M."/>
            <person name="Zappacosta D."/>
            <person name="Garbus I."/>
            <person name="Selva J.P."/>
            <person name="Gallo C.A."/>
            <person name="Diaz A."/>
            <person name="Albertini E."/>
            <person name="Caccamo M."/>
            <person name="Echenique V."/>
        </authorList>
    </citation>
    <scope>NUCLEOTIDE SEQUENCE [LARGE SCALE GENOMIC DNA]</scope>
    <source>
        <strain evidence="7">cv. Victoria</strain>
        <tissue evidence="6">Leaf</tissue>
    </source>
</reference>
<dbReference type="SUPFAM" id="SSF52058">
    <property type="entry name" value="L domain-like"/>
    <property type="match status" value="1"/>
</dbReference>
<dbReference type="Proteomes" id="UP000324897">
    <property type="component" value="Unassembled WGS sequence"/>
</dbReference>
<dbReference type="Gramene" id="TVU00667">
    <property type="protein sequence ID" value="TVU00667"/>
    <property type="gene ID" value="EJB05_53908"/>
</dbReference>
<dbReference type="OrthoDB" id="693153at2759"/>
<evidence type="ECO:0000313" key="7">
    <source>
        <dbReference type="Proteomes" id="UP000324897"/>
    </source>
</evidence>
<gene>
    <name evidence="6" type="ORF">EJB05_53908</name>
</gene>
<dbReference type="InterPro" id="IPR002182">
    <property type="entry name" value="NB-ARC"/>
</dbReference>
<dbReference type="Gene3D" id="1.10.10.10">
    <property type="entry name" value="Winged helix-like DNA-binding domain superfamily/Winged helix DNA-binding domain"/>
    <property type="match status" value="1"/>
</dbReference>
<dbReference type="AlphaFoldDB" id="A0A5J9SP05"/>
<dbReference type="PRINTS" id="PR00364">
    <property type="entry name" value="DISEASERSIST"/>
</dbReference>
<feature type="domain" description="Disease resistance protein winged helix" evidence="4">
    <location>
        <begin position="295"/>
        <end position="366"/>
    </location>
</feature>
<evidence type="ECO:0000256" key="1">
    <source>
        <dbReference type="ARBA" id="ARBA00022737"/>
    </source>
</evidence>
<dbReference type="InterPro" id="IPR044974">
    <property type="entry name" value="Disease_R_plants"/>
</dbReference>
<proteinExistence type="predicted"/>
<feature type="domain" description="Disease resistance R13L4/SHOC-2-like LRR" evidence="5">
    <location>
        <begin position="422"/>
        <end position="783"/>
    </location>
</feature>
<dbReference type="Pfam" id="PF00931">
    <property type="entry name" value="NB-ARC"/>
    <property type="match status" value="1"/>
</dbReference>
<evidence type="ECO:0000313" key="6">
    <source>
        <dbReference type="EMBL" id="TVU00667.1"/>
    </source>
</evidence>
<dbReference type="EMBL" id="RWGY01000561">
    <property type="protein sequence ID" value="TVU00667.1"/>
    <property type="molecule type" value="Genomic_DNA"/>
</dbReference>
<feature type="domain" description="NB-ARC" evidence="3">
    <location>
        <begin position="51"/>
        <end position="192"/>
    </location>
</feature>